<dbReference type="AlphaFoldDB" id="A0AAW0AVY5"/>
<feature type="compositionally biased region" description="Basic and acidic residues" evidence="1">
    <location>
        <begin position="270"/>
        <end position="285"/>
    </location>
</feature>
<evidence type="ECO:0000313" key="2">
    <source>
        <dbReference type="EMBL" id="KAK7017704.1"/>
    </source>
</evidence>
<dbReference type="Proteomes" id="UP001362999">
    <property type="component" value="Unassembled WGS sequence"/>
</dbReference>
<name>A0AAW0AVY5_9AGAR</name>
<accession>A0AAW0AVY5</accession>
<dbReference type="EMBL" id="JAWWNJ010000047">
    <property type="protein sequence ID" value="KAK7017704.1"/>
    <property type="molecule type" value="Genomic_DNA"/>
</dbReference>
<gene>
    <name evidence="2" type="ORF">R3P38DRAFT_1313826</name>
</gene>
<evidence type="ECO:0000313" key="3">
    <source>
        <dbReference type="Proteomes" id="UP001362999"/>
    </source>
</evidence>
<feature type="region of interest" description="Disordered" evidence="1">
    <location>
        <begin position="264"/>
        <end position="285"/>
    </location>
</feature>
<protein>
    <submittedName>
        <fullName evidence="2">Uncharacterized protein</fullName>
    </submittedName>
</protein>
<sequence length="285" mass="30410">MSVFALTSPSRGAAGPPASVLHDILDYCSSDTLDPAFDSPAPDVVVATPTSSFVRPKLSTKAVRDLPALLAQAKAKSYATTTTTTSNLDSLSSCLASKETSSETPIGLGIFVRSLSPSSPTSPQLKLLSPLEYRQPSPALGSRRNIPPNPLCRRIQRSAAPLMVRSGAVPPQSNANTISPAVANRASKYTGLGHGLPTSFRESIISPRITSPASYRHVSSPRIASVVLSAPPDHLHTQLHPENTQQIVARVWAAAFRRFEALLNQKSRNKGGEEAKNTKTQKETR</sequence>
<evidence type="ECO:0000256" key="1">
    <source>
        <dbReference type="SAM" id="MobiDB-lite"/>
    </source>
</evidence>
<reference evidence="2 3" key="1">
    <citation type="journal article" date="2024" name="J Genomics">
        <title>Draft genome sequencing and assembly of Favolaschia claudopus CIRM-BRFM 2984 isolated from oak limbs.</title>
        <authorList>
            <person name="Navarro D."/>
            <person name="Drula E."/>
            <person name="Chaduli D."/>
            <person name="Cazenave R."/>
            <person name="Ahrendt S."/>
            <person name="Wang J."/>
            <person name="Lipzen A."/>
            <person name="Daum C."/>
            <person name="Barry K."/>
            <person name="Grigoriev I.V."/>
            <person name="Favel A."/>
            <person name="Rosso M.N."/>
            <person name="Martin F."/>
        </authorList>
    </citation>
    <scope>NUCLEOTIDE SEQUENCE [LARGE SCALE GENOMIC DNA]</scope>
    <source>
        <strain evidence="2 3">CIRM-BRFM 2984</strain>
    </source>
</reference>
<proteinExistence type="predicted"/>
<organism evidence="2 3">
    <name type="scientific">Favolaschia claudopus</name>
    <dbReference type="NCBI Taxonomy" id="2862362"/>
    <lineage>
        <taxon>Eukaryota</taxon>
        <taxon>Fungi</taxon>
        <taxon>Dikarya</taxon>
        <taxon>Basidiomycota</taxon>
        <taxon>Agaricomycotina</taxon>
        <taxon>Agaricomycetes</taxon>
        <taxon>Agaricomycetidae</taxon>
        <taxon>Agaricales</taxon>
        <taxon>Marasmiineae</taxon>
        <taxon>Mycenaceae</taxon>
        <taxon>Favolaschia</taxon>
    </lineage>
</organism>
<keyword evidence="3" id="KW-1185">Reference proteome</keyword>
<comment type="caution">
    <text evidence="2">The sequence shown here is derived from an EMBL/GenBank/DDBJ whole genome shotgun (WGS) entry which is preliminary data.</text>
</comment>